<dbReference type="GO" id="GO:0009252">
    <property type="term" value="P:peptidoglycan biosynthetic process"/>
    <property type="evidence" value="ECO:0007669"/>
    <property type="project" value="UniProtKB-KW"/>
</dbReference>
<dbReference type="InterPro" id="IPR001967">
    <property type="entry name" value="Peptidase_S11_N"/>
</dbReference>
<dbReference type="EMBL" id="JAFLNF010000002">
    <property type="protein sequence ID" value="MBO0344446.1"/>
    <property type="molecule type" value="Genomic_DNA"/>
</dbReference>
<evidence type="ECO:0000256" key="6">
    <source>
        <dbReference type="ARBA" id="ARBA00022670"/>
    </source>
</evidence>
<dbReference type="GO" id="GO:0030655">
    <property type="term" value="P:beta-lactam antibiotic catabolic process"/>
    <property type="evidence" value="ECO:0007669"/>
    <property type="project" value="InterPro"/>
</dbReference>
<evidence type="ECO:0000256" key="1">
    <source>
        <dbReference type="ARBA" id="ARBA00003217"/>
    </source>
</evidence>
<evidence type="ECO:0000256" key="12">
    <source>
        <dbReference type="ARBA" id="ARBA00034000"/>
    </source>
</evidence>
<evidence type="ECO:0000256" key="8">
    <source>
        <dbReference type="ARBA" id="ARBA00022801"/>
    </source>
</evidence>
<evidence type="ECO:0000256" key="7">
    <source>
        <dbReference type="ARBA" id="ARBA00022729"/>
    </source>
</evidence>
<name>A0A939EMA7_9HYPH</name>
<evidence type="ECO:0000313" key="17">
    <source>
        <dbReference type="Proteomes" id="UP000664779"/>
    </source>
</evidence>
<evidence type="ECO:0000256" key="5">
    <source>
        <dbReference type="ARBA" id="ARBA00022645"/>
    </source>
</evidence>
<dbReference type="InterPro" id="IPR018044">
    <property type="entry name" value="Peptidase_S11"/>
</dbReference>
<gene>
    <name evidence="16" type="ORF">J0X15_04355</name>
</gene>
<dbReference type="PANTHER" id="PTHR35333">
    <property type="entry name" value="BETA-LACTAMASE"/>
    <property type="match status" value="1"/>
</dbReference>
<dbReference type="GO" id="GO:0006508">
    <property type="term" value="P:proteolysis"/>
    <property type="evidence" value="ECO:0007669"/>
    <property type="project" value="UniProtKB-KW"/>
</dbReference>
<keyword evidence="5 16" id="KW-0121">Carboxypeptidase</keyword>
<dbReference type="PROSITE" id="PS51257">
    <property type="entry name" value="PROKAR_LIPOPROTEIN"/>
    <property type="match status" value="1"/>
</dbReference>
<dbReference type="SUPFAM" id="SSF56601">
    <property type="entry name" value="beta-lactamase/transpeptidase-like"/>
    <property type="match status" value="1"/>
</dbReference>
<dbReference type="GO" id="GO:0046677">
    <property type="term" value="P:response to antibiotic"/>
    <property type="evidence" value="ECO:0007669"/>
    <property type="project" value="InterPro"/>
</dbReference>
<evidence type="ECO:0000259" key="15">
    <source>
        <dbReference type="SMART" id="SM00936"/>
    </source>
</evidence>
<proteinExistence type="inferred from homology"/>
<dbReference type="InterPro" id="IPR012907">
    <property type="entry name" value="Peptidase_S11_C"/>
</dbReference>
<keyword evidence="6" id="KW-0645">Protease</keyword>
<dbReference type="InterPro" id="IPR000871">
    <property type="entry name" value="Beta-lactam_class-A"/>
</dbReference>
<comment type="similarity">
    <text evidence="3 13">Belongs to the peptidase S11 family.</text>
</comment>
<organism evidence="16 17">
    <name type="scientific">Roseibium limicola</name>
    <dbReference type="NCBI Taxonomy" id="2816037"/>
    <lineage>
        <taxon>Bacteria</taxon>
        <taxon>Pseudomonadati</taxon>
        <taxon>Pseudomonadota</taxon>
        <taxon>Alphaproteobacteria</taxon>
        <taxon>Hyphomicrobiales</taxon>
        <taxon>Stappiaceae</taxon>
        <taxon>Roseibium</taxon>
    </lineage>
</organism>
<comment type="caution">
    <text evidence="16">The sequence shown here is derived from an EMBL/GenBank/DDBJ whole genome shotgun (WGS) entry which is preliminary data.</text>
</comment>
<dbReference type="GO" id="GO:0008800">
    <property type="term" value="F:beta-lactamase activity"/>
    <property type="evidence" value="ECO:0007669"/>
    <property type="project" value="InterPro"/>
</dbReference>
<keyword evidence="8" id="KW-0378">Hydrolase</keyword>
<evidence type="ECO:0000256" key="11">
    <source>
        <dbReference type="ARBA" id="ARBA00023316"/>
    </source>
</evidence>
<keyword evidence="17" id="KW-1185">Reference proteome</keyword>
<dbReference type="InterPro" id="IPR037167">
    <property type="entry name" value="Peptidase_S11_C_sf"/>
</dbReference>
<evidence type="ECO:0000256" key="13">
    <source>
        <dbReference type="RuleBase" id="RU004016"/>
    </source>
</evidence>
<comment type="pathway">
    <text evidence="2">Cell wall biogenesis; peptidoglycan biosynthesis.</text>
</comment>
<comment type="function">
    <text evidence="1">Removes C-terminal D-alanyl residues from sugar-peptide cell wall precursors.</text>
</comment>
<feature type="compositionally biased region" description="Polar residues" evidence="14">
    <location>
        <begin position="220"/>
        <end position="232"/>
    </location>
</feature>
<evidence type="ECO:0000256" key="9">
    <source>
        <dbReference type="ARBA" id="ARBA00022960"/>
    </source>
</evidence>
<comment type="catalytic activity">
    <reaction evidence="12">
        <text>Preferential cleavage: (Ac)2-L-Lys-D-Ala-|-D-Ala. Also transpeptidation of peptidyl-alanyl moieties that are N-acyl substituents of D-alanine.</text>
        <dbReference type="EC" id="3.4.16.4"/>
    </reaction>
</comment>
<keyword evidence="10" id="KW-0573">Peptidoglycan synthesis</keyword>
<protein>
    <recommendedName>
        <fullName evidence="4">serine-type D-Ala-D-Ala carboxypeptidase</fullName>
        <ecNumber evidence="4">3.4.16.4</ecNumber>
    </recommendedName>
</protein>
<keyword evidence="7" id="KW-0732">Signal</keyword>
<evidence type="ECO:0000256" key="2">
    <source>
        <dbReference type="ARBA" id="ARBA00004752"/>
    </source>
</evidence>
<sequence length="450" mass="47795">MGVNSAKHQAFGVLPAFLACVAFADLFKHLPKTLVLACGLCLTAPLKVEALETTAPIGFLFVLDPDLEVGTLQKPAAASGSISTGQLASGTILFEKAADQPFAPGSLAKIMAAATVFDAIKQGALRESQICRVSVHAWRTGGAPAGRTTMFAEVKSEIPVADLLRGLVIHNANDAAIALAECIDGSESAFAKRMTSVARRIGMMDSVFVNPTGFEPETSPGANTEATDTQQPPEAWAHTTARDMARLALYLLRHHARQFGMFSEESFTWNNIYQRNKNPLLGDVRGLDGLGAGQSEKDGYSGLGTVLRDGLRFVAVTAGTPSAAARSATLKGLIDDALEVFANKRLFEAGDLVAEARVFGGLDETVALAPTRPVEVLLPRAGTLDYRIRVVYSGPLKAPVKAGTPVGELRVIGANGIVHRQPVVTQNDVARGDLQVRALSTLKEYLFGWF</sequence>
<dbReference type="EC" id="3.4.16.4" evidence="4"/>
<accession>A0A939EMA7</accession>
<dbReference type="PRINTS" id="PR00725">
    <property type="entry name" value="DADACBPTASE1"/>
</dbReference>
<evidence type="ECO:0000256" key="4">
    <source>
        <dbReference type="ARBA" id="ARBA00012448"/>
    </source>
</evidence>
<reference evidence="16" key="1">
    <citation type="submission" date="2021-03" db="EMBL/GenBank/DDBJ databases">
        <title>Roseibium sp. CAU 1637 isolated from Incheon.</title>
        <authorList>
            <person name="Kim W."/>
        </authorList>
    </citation>
    <scope>NUCLEOTIDE SEQUENCE</scope>
    <source>
        <strain evidence="16">CAU 1637</strain>
    </source>
</reference>
<feature type="region of interest" description="Disordered" evidence="14">
    <location>
        <begin position="212"/>
        <end position="234"/>
    </location>
</feature>
<dbReference type="RefSeq" id="WP_206938509.1">
    <property type="nucleotide sequence ID" value="NZ_JAFLNF010000002.1"/>
</dbReference>
<dbReference type="Gene3D" id="3.40.710.10">
    <property type="entry name" value="DD-peptidase/beta-lactamase superfamily"/>
    <property type="match status" value="1"/>
</dbReference>
<evidence type="ECO:0000313" key="16">
    <source>
        <dbReference type="EMBL" id="MBO0344446.1"/>
    </source>
</evidence>
<dbReference type="Gene3D" id="2.60.410.10">
    <property type="entry name" value="D-Ala-D-Ala carboxypeptidase, C-terminal domain"/>
    <property type="match status" value="1"/>
</dbReference>
<dbReference type="AlphaFoldDB" id="A0A939EMA7"/>
<dbReference type="GO" id="GO:0008360">
    <property type="term" value="P:regulation of cell shape"/>
    <property type="evidence" value="ECO:0007669"/>
    <property type="project" value="UniProtKB-KW"/>
</dbReference>
<evidence type="ECO:0000256" key="10">
    <source>
        <dbReference type="ARBA" id="ARBA00022984"/>
    </source>
</evidence>
<dbReference type="SMART" id="SM00936">
    <property type="entry name" value="PBP5_C"/>
    <property type="match status" value="1"/>
</dbReference>
<dbReference type="SUPFAM" id="SSF69189">
    <property type="entry name" value="Penicillin-binding protein associated domain"/>
    <property type="match status" value="1"/>
</dbReference>
<feature type="domain" description="Peptidase S11 D-Ala-D-Ala carboxypeptidase A C-terminal" evidence="15">
    <location>
        <begin position="341"/>
        <end position="431"/>
    </location>
</feature>
<dbReference type="PANTHER" id="PTHR35333:SF3">
    <property type="entry name" value="BETA-LACTAMASE-TYPE TRANSPEPTIDASE FOLD CONTAINING PROTEIN"/>
    <property type="match status" value="1"/>
</dbReference>
<dbReference type="Pfam" id="PF07943">
    <property type="entry name" value="PBP5_C"/>
    <property type="match status" value="1"/>
</dbReference>
<dbReference type="GO" id="GO:0009002">
    <property type="term" value="F:serine-type D-Ala-D-Ala carboxypeptidase activity"/>
    <property type="evidence" value="ECO:0007669"/>
    <property type="project" value="UniProtKB-EC"/>
</dbReference>
<keyword evidence="11" id="KW-0961">Cell wall biogenesis/degradation</keyword>
<dbReference type="InterPro" id="IPR012338">
    <property type="entry name" value="Beta-lactam/transpept-like"/>
</dbReference>
<dbReference type="Pfam" id="PF00768">
    <property type="entry name" value="Peptidase_S11"/>
    <property type="match status" value="1"/>
</dbReference>
<dbReference type="Proteomes" id="UP000664779">
    <property type="component" value="Unassembled WGS sequence"/>
</dbReference>
<evidence type="ECO:0000256" key="14">
    <source>
        <dbReference type="SAM" id="MobiDB-lite"/>
    </source>
</evidence>
<dbReference type="GO" id="GO:0071555">
    <property type="term" value="P:cell wall organization"/>
    <property type="evidence" value="ECO:0007669"/>
    <property type="project" value="UniProtKB-KW"/>
</dbReference>
<evidence type="ECO:0000256" key="3">
    <source>
        <dbReference type="ARBA" id="ARBA00007164"/>
    </source>
</evidence>
<dbReference type="InterPro" id="IPR015956">
    <property type="entry name" value="Peniciliin-bd_prot_C_sf"/>
</dbReference>
<keyword evidence="9" id="KW-0133">Cell shape</keyword>